<dbReference type="OrthoDB" id="292920at2"/>
<dbReference type="InterPro" id="IPR011050">
    <property type="entry name" value="Pectin_lyase_fold/virulence"/>
</dbReference>
<dbReference type="AlphaFoldDB" id="A0A5C6CWS5"/>
<dbReference type="InterPro" id="IPR059226">
    <property type="entry name" value="Choice_anch_Q_dom"/>
</dbReference>
<dbReference type="NCBIfam" id="NF041518">
    <property type="entry name" value="choice_anch_Q"/>
    <property type="match status" value="1"/>
</dbReference>
<proteinExistence type="predicted"/>
<accession>A0A5C6CWS5</accession>
<dbReference type="SUPFAM" id="SSF51126">
    <property type="entry name" value="Pectin lyase-like"/>
    <property type="match status" value="1"/>
</dbReference>
<protein>
    <recommendedName>
        <fullName evidence="2">Right handed beta helix domain-containing protein</fullName>
    </recommendedName>
</protein>
<reference evidence="3 4" key="1">
    <citation type="submission" date="2019-02" db="EMBL/GenBank/DDBJ databases">
        <title>Deep-cultivation of Planctomycetes and their phenomic and genomic characterization uncovers novel biology.</title>
        <authorList>
            <person name="Wiegand S."/>
            <person name="Jogler M."/>
            <person name="Boedeker C."/>
            <person name="Pinto D."/>
            <person name="Vollmers J."/>
            <person name="Rivas-Marin E."/>
            <person name="Kohn T."/>
            <person name="Peeters S.H."/>
            <person name="Heuer A."/>
            <person name="Rast P."/>
            <person name="Oberbeckmann S."/>
            <person name="Bunk B."/>
            <person name="Jeske O."/>
            <person name="Meyerdierks A."/>
            <person name="Storesund J.E."/>
            <person name="Kallscheuer N."/>
            <person name="Luecker S."/>
            <person name="Lage O.M."/>
            <person name="Pohl T."/>
            <person name="Merkel B.J."/>
            <person name="Hornburger P."/>
            <person name="Mueller R.-W."/>
            <person name="Bruemmer F."/>
            <person name="Labrenz M."/>
            <person name="Spormann A.M."/>
            <person name="Op Den Camp H."/>
            <person name="Overmann J."/>
            <person name="Amann R."/>
            <person name="Jetten M.S.M."/>
            <person name="Mascher T."/>
            <person name="Medema M.H."/>
            <person name="Devos D.P."/>
            <person name="Kaster A.-K."/>
            <person name="Ovreas L."/>
            <person name="Rohde M."/>
            <person name="Galperin M.Y."/>
            <person name="Jogler C."/>
        </authorList>
    </citation>
    <scope>NUCLEOTIDE SEQUENCE [LARGE SCALE GENOMIC DNA]</scope>
    <source>
        <strain evidence="3 4">Pla144</strain>
    </source>
</reference>
<evidence type="ECO:0000259" key="2">
    <source>
        <dbReference type="Pfam" id="PF13229"/>
    </source>
</evidence>
<dbReference type="EMBL" id="SJPS01000003">
    <property type="protein sequence ID" value="TWU27871.1"/>
    <property type="molecule type" value="Genomic_DNA"/>
</dbReference>
<feature type="domain" description="Right handed beta helix" evidence="2">
    <location>
        <begin position="146"/>
        <end position="308"/>
    </location>
</feature>
<evidence type="ECO:0000256" key="1">
    <source>
        <dbReference type="SAM" id="MobiDB-lite"/>
    </source>
</evidence>
<keyword evidence="4" id="KW-1185">Reference proteome</keyword>
<organism evidence="3 4">
    <name type="scientific">Bythopirellula polymerisocia</name>
    <dbReference type="NCBI Taxonomy" id="2528003"/>
    <lineage>
        <taxon>Bacteria</taxon>
        <taxon>Pseudomonadati</taxon>
        <taxon>Planctomycetota</taxon>
        <taxon>Planctomycetia</taxon>
        <taxon>Pirellulales</taxon>
        <taxon>Lacipirellulaceae</taxon>
        <taxon>Bythopirellula</taxon>
    </lineage>
</organism>
<name>A0A5C6CWS5_9BACT</name>
<dbReference type="InterPro" id="IPR039448">
    <property type="entry name" value="Beta_helix"/>
</dbReference>
<dbReference type="Proteomes" id="UP000318437">
    <property type="component" value="Unassembled WGS sequence"/>
</dbReference>
<evidence type="ECO:0000313" key="3">
    <source>
        <dbReference type="EMBL" id="TWU27871.1"/>
    </source>
</evidence>
<comment type="caution">
    <text evidence="3">The sequence shown here is derived from an EMBL/GenBank/DDBJ whole genome shotgun (WGS) entry which is preliminary data.</text>
</comment>
<dbReference type="Pfam" id="PF13229">
    <property type="entry name" value="Beta_helix"/>
    <property type="match status" value="1"/>
</dbReference>
<dbReference type="InterPro" id="IPR012334">
    <property type="entry name" value="Pectin_lyas_fold"/>
</dbReference>
<dbReference type="Gene3D" id="2.160.20.10">
    <property type="entry name" value="Single-stranded right-handed beta-helix, Pectin lyase-like"/>
    <property type="match status" value="1"/>
</dbReference>
<dbReference type="RefSeq" id="WP_146451021.1">
    <property type="nucleotide sequence ID" value="NZ_SJPS01000003.1"/>
</dbReference>
<evidence type="ECO:0000313" key="4">
    <source>
        <dbReference type="Proteomes" id="UP000318437"/>
    </source>
</evidence>
<sequence length="573" mass="62972">MKQSIHWLAVIGCSFSFWCTSDWVVAEEQAIGPQSTPVAREDFAHIWYVAQSTGSDSQGDGSQSKPWKSIEKALAEMPKASAEKRSAVLVAEGKYLCNALQLREYVELFGGFDSANWDRDIFLFQTILVSKDQCRILLGSNHARLDGFVLKGSQLRGEGAALYCKGTSPIVTNNRFQNNQTLAPLSWQPNYLHEKAHDGGAICALAGASPLISNNLFIENRTEIGRGAAIAFYSHCGGVISNNVFLGNRTGLSDQHRSSDGGAVSIFEWSKPRIENNLFIENQALAVNDGGALFVALWSSPSIERNVFVGNKSSDDGGALFIGGQEHRYDRPLDPLPDAEDFSILLSNNLFFGNANPKSNSGGIRMTMQSRARLVNNILGEKDQLYVQSSEVHLTNNTFLDTMTLIQFNAQLAPRLLANNIMWGKLKYEGETPIISSNVLGGFPGKGNMNTEPFLDQDLKKLTVLSADFDSCRFVTNLQIADADWEPNSLVGRVIESDRRWSVVKSNHANQVVVWGNQSHVAKVNLLPTYRLQSQSPCIDRGSDQHAPLTDIDGDRRPVGRSADIGADEFVPQ</sequence>
<feature type="region of interest" description="Disordered" evidence="1">
    <location>
        <begin position="537"/>
        <end position="573"/>
    </location>
</feature>
<gene>
    <name evidence="3" type="ORF">Pla144_26480</name>
</gene>